<dbReference type="InParanoid" id="A0A251UR35"/>
<reference evidence="2" key="3">
    <citation type="submission" date="2020-06" db="EMBL/GenBank/DDBJ databases">
        <title>Helianthus annuus Genome sequencing and assembly Release 2.</title>
        <authorList>
            <person name="Gouzy J."/>
            <person name="Langlade N."/>
            <person name="Munos S."/>
        </authorList>
    </citation>
    <scope>NUCLEOTIDE SEQUENCE</scope>
    <source>
        <tissue evidence="2">Leaves</tissue>
    </source>
</reference>
<name>A0A251UR35_HELAN</name>
<dbReference type="CDD" id="cd16331">
    <property type="entry name" value="YjgA-like"/>
    <property type="match status" value="1"/>
</dbReference>
<dbReference type="Pfam" id="PF04751">
    <property type="entry name" value="DarP"/>
    <property type="match status" value="1"/>
</dbReference>
<dbReference type="OMA" id="ASFIHFV"/>
<feature type="compositionally biased region" description="Basic and acidic residues" evidence="1">
    <location>
        <begin position="125"/>
        <end position="136"/>
    </location>
</feature>
<dbReference type="PANTHER" id="PTHR36898">
    <property type="entry name" value="OSJNBB0026I12.6 PROTEIN"/>
    <property type="match status" value="1"/>
</dbReference>
<dbReference type="Gramene" id="mRNA:HanXRQr2_Chr05g0214581">
    <property type="protein sequence ID" value="mRNA:HanXRQr2_Chr05g0214581"/>
    <property type="gene ID" value="HanXRQr2_Chr05g0214581"/>
</dbReference>
<sequence length="343" mass="39334">MTQNGPGYGLHVFHWALVPTHHSEHNPVLFSTFTTGKMAQLLRPLILSPASKHPFRQCINHVFHSKPTHILTGSFTHRQIITTTSSTTLLHRRNLHVSRARGLRPADAPLTSDLSQSDSESDSSDGERKSRNEKKREARRAFRWGMELAEFNDIQIKRILRVVELEEEVFSALMLVKRLGRDVREGKRRQFSYIGRLLRDVEPELMDGLIRATKDGDQQTFQQLSSSANPDLGDTSEEEEEIDYEDEDEGFGDHRDIATKWFDGLVNKDVDITNEIYSLSTVDFDRQELRKLVRTFCSLQVRNATSAENEGEPDKKLLKAKKLLTRFLVAVAKQLPTEEHYIL</sequence>
<dbReference type="PANTHER" id="PTHR36898:SF1">
    <property type="entry name" value="OS04G0250700 PROTEIN"/>
    <property type="match status" value="1"/>
</dbReference>
<organism evidence="3 4">
    <name type="scientific">Helianthus annuus</name>
    <name type="common">Common sunflower</name>
    <dbReference type="NCBI Taxonomy" id="4232"/>
    <lineage>
        <taxon>Eukaryota</taxon>
        <taxon>Viridiplantae</taxon>
        <taxon>Streptophyta</taxon>
        <taxon>Embryophyta</taxon>
        <taxon>Tracheophyta</taxon>
        <taxon>Spermatophyta</taxon>
        <taxon>Magnoliopsida</taxon>
        <taxon>eudicotyledons</taxon>
        <taxon>Gunneridae</taxon>
        <taxon>Pentapetalae</taxon>
        <taxon>asterids</taxon>
        <taxon>campanulids</taxon>
        <taxon>Asterales</taxon>
        <taxon>Asteraceae</taxon>
        <taxon>Asteroideae</taxon>
        <taxon>Heliantheae alliance</taxon>
        <taxon>Heliantheae</taxon>
        <taxon>Helianthus</taxon>
    </lineage>
</organism>
<feature type="compositionally biased region" description="Acidic residues" evidence="1">
    <location>
        <begin position="234"/>
        <end position="249"/>
    </location>
</feature>
<reference evidence="2 4" key="1">
    <citation type="journal article" date="2017" name="Nature">
        <title>The sunflower genome provides insights into oil metabolism, flowering and Asterid evolution.</title>
        <authorList>
            <person name="Badouin H."/>
            <person name="Gouzy J."/>
            <person name="Grassa C.J."/>
            <person name="Murat F."/>
            <person name="Staton S.E."/>
            <person name="Cottret L."/>
            <person name="Lelandais-Briere C."/>
            <person name="Owens G.L."/>
            <person name="Carrere S."/>
            <person name="Mayjonade B."/>
            <person name="Legrand L."/>
            <person name="Gill N."/>
            <person name="Kane N.C."/>
            <person name="Bowers J.E."/>
            <person name="Hubner S."/>
            <person name="Bellec A."/>
            <person name="Berard A."/>
            <person name="Berges H."/>
            <person name="Blanchet N."/>
            <person name="Boniface M.C."/>
            <person name="Brunel D."/>
            <person name="Catrice O."/>
            <person name="Chaidir N."/>
            <person name="Claudel C."/>
            <person name="Donnadieu C."/>
            <person name="Faraut T."/>
            <person name="Fievet G."/>
            <person name="Helmstetter N."/>
            <person name="King M."/>
            <person name="Knapp S.J."/>
            <person name="Lai Z."/>
            <person name="Le Paslier M.C."/>
            <person name="Lippi Y."/>
            <person name="Lorenzon L."/>
            <person name="Mandel J.R."/>
            <person name="Marage G."/>
            <person name="Marchand G."/>
            <person name="Marquand E."/>
            <person name="Bret-Mestries E."/>
            <person name="Morien E."/>
            <person name="Nambeesan S."/>
            <person name="Nguyen T."/>
            <person name="Pegot-Espagnet P."/>
            <person name="Pouilly N."/>
            <person name="Raftis F."/>
            <person name="Sallet E."/>
            <person name="Schiex T."/>
            <person name="Thomas J."/>
            <person name="Vandecasteele C."/>
            <person name="Vares D."/>
            <person name="Vear F."/>
            <person name="Vautrin S."/>
            <person name="Crespi M."/>
            <person name="Mangin B."/>
            <person name="Burke J.M."/>
            <person name="Salse J."/>
            <person name="Munos S."/>
            <person name="Vincourt P."/>
            <person name="Rieseberg L.H."/>
            <person name="Langlade N.B."/>
        </authorList>
    </citation>
    <scope>NUCLEOTIDE SEQUENCE [LARGE SCALE GENOMIC DNA]</scope>
    <source>
        <strain evidence="4">cv. SF193</strain>
        <tissue evidence="2">Leaves</tissue>
    </source>
</reference>
<keyword evidence="4" id="KW-1185">Reference proteome</keyword>
<dbReference type="SUPFAM" id="SSF158710">
    <property type="entry name" value="PSPTO4464-like"/>
    <property type="match status" value="1"/>
</dbReference>
<feature type="region of interest" description="Disordered" evidence="1">
    <location>
        <begin position="106"/>
        <end position="136"/>
    </location>
</feature>
<dbReference type="EMBL" id="CM007894">
    <property type="protein sequence ID" value="OTG25212.1"/>
    <property type="molecule type" value="Genomic_DNA"/>
</dbReference>
<gene>
    <name evidence="3" type="ORF">HannXRQ_Chr05g0145201</name>
    <name evidence="2" type="ORF">HanXRQr2_Chr05g0214581</name>
</gene>
<evidence type="ECO:0000313" key="2">
    <source>
        <dbReference type="EMBL" id="KAF5805877.1"/>
    </source>
</evidence>
<feature type="region of interest" description="Disordered" evidence="1">
    <location>
        <begin position="216"/>
        <end position="249"/>
    </location>
</feature>
<dbReference type="EMBL" id="MNCJ02000320">
    <property type="protein sequence ID" value="KAF5805877.1"/>
    <property type="molecule type" value="Genomic_DNA"/>
</dbReference>
<protein>
    <submittedName>
        <fullName evidence="3">Uncharacterized protein</fullName>
    </submittedName>
</protein>
<dbReference type="InterPro" id="IPR006839">
    <property type="entry name" value="DarP"/>
</dbReference>
<reference evidence="3" key="2">
    <citation type="submission" date="2017-02" db="EMBL/GenBank/DDBJ databases">
        <title>Sunflower complete genome.</title>
        <authorList>
            <person name="Langlade N."/>
            <person name="Munos S."/>
        </authorList>
    </citation>
    <scope>NUCLEOTIDE SEQUENCE [LARGE SCALE GENOMIC DNA]</scope>
    <source>
        <tissue evidence="3">Leaves</tissue>
    </source>
</reference>
<dbReference type="OrthoDB" id="1932188at2759"/>
<evidence type="ECO:0000256" key="1">
    <source>
        <dbReference type="SAM" id="MobiDB-lite"/>
    </source>
</evidence>
<dbReference type="Proteomes" id="UP000215914">
    <property type="component" value="Chromosome 5"/>
</dbReference>
<dbReference type="InterPro" id="IPR023153">
    <property type="entry name" value="DarP_sf"/>
</dbReference>
<dbReference type="STRING" id="4232.A0A251UR35"/>
<evidence type="ECO:0000313" key="3">
    <source>
        <dbReference type="EMBL" id="OTG25212.1"/>
    </source>
</evidence>
<accession>A0A251UR35</accession>
<evidence type="ECO:0000313" key="4">
    <source>
        <dbReference type="Proteomes" id="UP000215914"/>
    </source>
</evidence>
<proteinExistence type="predicted"/>
<dbReference type="AlphaFoldDB" id="A0A251UR35"/>
<dbReference type="Gene3D" id="1.10.60.30">
    <property type="entry name" value="PSPTO4464-like domains"/>
    <property type="match status" value="1"/>
</dbReference>
<feature type="compositionally biased region" description="Polar residues" evidence="1">
    <location>
        <begin position="218"/>
        <end position="229"/>
    </location>
</feature>